<dbReference type="GO" id="GO:0005813">
    <property type="term" value="C:centrosome"/>
    <property type="evidence" value="ECO:0007669"/>
    <property type="project" value="TreeGrafter"/>
</dbReference>
<dbReference type="PROSITE" id="PS50011">
    <property type="entry name" value="PROTEIN_KINASE_DOM"/>
    <property type="match status" value="1"/>
</dbReference>
<dbReference type="Ensembl" id="ENSTGUT00000023428.1">
    <property type="protein sequence ID" value="ENSTGUP00000022789.1"/>
    <property type="gene ID" value="ENSTGUG00000026044.1"/>
</dbReference>
<dbReference type="SMART" id="SM00220">
    <property type="entry name" value="S_TKc"/>
    <property type="match status" value="1"/>
</dbReference>
<evidence type="ECO:0000256" key="4">
    <source>
        <dbReference type="ARBA" id="ARBA00022741"/>
    </source>
</evidence>
<keyword evidence="4" id="KW-0547">Nucleotide-binding</keyword>
<dbReference type="SUPFAM" id="SSF56112">
    <property type="entry name" value="Protein kinase-like (PK-like)"/>
    <property type="match status" value="1"/>
</dbReference>
<evidence type="ECO:0000256" key="6">
    <source>
        <dbReference type="ARBA" id="ARBA00022840"/>
    </source>
</evidence>
<reference evidence="9" key="3">
    <citation type="submission" date="2025-09" db="UniProtKB">
        <authorList>
            <consortium name="Ensembl"/>
        </authorList>
    </citation>
    <scope>IDENTIFICATION</scope>
</reference>
<keyword evidence="6" id="KW-0067">ATP-binding</keyword>
<dbReference type="InterPro" id="IPR011009">
    <property type="entry name" value="Kinase-like_dom_sf"/>
</dbReference>
<proteinExistence type="predicted"/>
<organism evidence="9 10">
    <name type="scientific">Taeniopygia guttata</name>
    <name type="common">Zebra finch</name>
    <name type="synonym">Poephila guttata</name>
    <dbReference type="NCBI Taxonomy" id="59729"/>
    <lineage>
        <taxon>Eukaryota</taxon>
        <taxon>Metazoa</taxon>
        <taxon>Chordata</taxon>
        <taxon>Craniata</taxon>
        <taxon>Vertebrata</taxon>
        <taxon>Euteleostomi</taxon>
        <taxon>Archelosauria</taxon>
        <taxon>Archosauria</taxon>
        <taxon>Dinosauria</taxon>
        <taxon>Saurischia</taxon>
        <taxon>Theropoda</taxon>
        <taxon>Coelurosauria</taxon>
        <taxon>Aves</taxon>
        <taxon>Neognathae</taxon>
        <taxon>Neoaves</taxon>
        <taxon>Telluraves</taxon>
        <taxon>Australaves</taxon>
        <taxon>Passeriformes</taxon>
        <taxon>Passeroidea</taxon>
        <taxon>Estrildidae</taxon>
        <taxon>Estrildinae</taxon>
        <taxon>Taeniopygia</taxon>
    </lineage>
</organism>
<dbReference type="GO" id="GO:0005524">
    <property type="term" value="F:ATP binding"/>
    <property type="evidence" value="ECO:0007669"/>
    <property type="project" value="UniProtKB-KW"/>
</dbReference>
<dbReference type="AlphaFoldDB" id="A0A674GJ07"/>
<keyword evidence="5" id="KW-0418">Kinase</keyword>
<feature type="domain" description="Protein kinase" evidence="8">
    <location>
        <begin position="41"/>
        <end position="293"/>
    </location>
</feature>
<evidence type="ECO:0000313" key="9">
    <source>
        <dbReference type="Ensembl" id="ENSTGUP00000022789.1"/>
    </source>
</evidence>
<sequence>PLGARSSGGRGGAGGVPGGRGCCTATSAPPGTPLSPSGHGEKAPGAPGEGTFGRCYQVTEVTSGRLYAAKVIPRARLAAAGTGDRVERELELQRRLRHRHIVRLHGHFTDRGHLCLLLELCSRGSLAGVLRARGRLTEPEVRFYLRQLLSGLRYLHGLGLVHRDLKLSNFLLTERMRVKIADLGLARRAAPPGRRWGALCGTPSHLAPEVLERRGHAGPADIWALGCALYTALTGHAPFEARHRQELYRRIRSARYPLPPQLSPGARALIALMLHPDPAARPSPAGLLSHPFLTQGFTPRTLPPCACHSVPIFVGQEPLCRILRGLWGCGCVPTPPQST</sequence>
<dbReference type="GO" id="GO:0005634">
    <property type="term" value="C:nucleus"/>
    <property type="evidence" value="ECO:0007669"/>
    <property type="project" value="TreeGrafter"/>
</dbReference>
<dbReference type="OMA" id="RYYITQI"/>
<evidence type="ECO:0000259" key="8">
    <source>
        <dbReference type="PROSITE" id="PS50011"/>
    </source>
</evidence>
<dbReference type="GO" id="GO:0005737">
    <property type="term" value="C:cytoplasm"/>
    <property type="evidence" value="ECO:0007669"/>
    <property type="project" value="TreeGrafter"/>
</dbReference>
<evidence type="ECO:0000256" key="5">
    <source>
        <dbReference type="ARBA" id="ARBA00022777"/>
    </source>
</evidence>
<dbReference type="Pfam" id="PF00069">
    <property type="entry name" value="Pkinase"/>
    <property type="match status" value="1"/>
</dbReference>
<dbReference type="GO" id="GO:0000776">
    <property type="term" value="C:kinetochore"/>
    <property type="evidence" value="ECO:0007669"/>
    <property type="project" value="TreeGrafter"/>
</dbReference>
<dbReference type="Proteomes" id="UP000007754">
    <property type="component" value="Chromosome 28"/>
</dbReference>
<keyword evidence="3" id="KW-0808">Transferase</keyword>
<dbReference type="FunFam" id="1.10.510.10:FF:000571">
    <property type="entry name" value="Maternal embryonic leucine zipper kinase"/>
    <property type="match status" value="1"/>
</dbReference>
<dbReference type="InterPro" id="IPR000719">
    <property type="entry name" value="Prot_kinase_dom"/>
</dbReference>
<keyword evidence="2" id="KW-0723">Serine/threonine-protein kinase</keyword>
<dbReference type="GeneTree" id="ENSGT00940000162321"/>
<evidence type="ECO:0000256" key="3">
    <source>
        <dbReference type="ARBA" id="ARBA00022679"/>
    </source>
</evidence>
<reference evidence="9 10" key="1">
    <citation type="journal article" date="2010" name="Nature">
        <title>The genome of a songbird.</title>
        <authorList>
            <person name="Warren W.C."/>
            <person name="Clayton D.F."/>
            <person name="Ellegren H."/>
            <person name="Arnold A.P."/>
            <person name="Hillier L.W."/>
            <person name="Kunstner A."/>
            <person name="Searle S."/>
            <person name="White S."/>
            <person name="Vilella A.J."/>
            <person name="Fairley S."/>
            <person name="Heger A."/>
            <person name="Kong L."/>
            <person name="Ponting C.P."/>
            <person name="Jarvis E.D."/>
            <person name="Mello C.V."/>
            <person name="Minx P."/>
            <person name="Lovell P."/>
            <person name="Velho T.A."/>
            <person name="Ferris M."/>
            <person name="Balakrishnan C.N."/>
            <person name="Sinha S."/>
            <person name="Blatti C."/>
            <person name="London S.E."/>
            <person name="Li Y."/>
            <person name="Lin Y.C."/>
            <person name="George J."/>
            <person name="Sweedler J."/>
            <person name="Southey B."/>
            <person name="Gunaratne P."/>
            <person name="Watson M."/>
            <person name="Nam K."/>
            <person name="Backstrom N."/>
            <person name="Smeds L."/>
            <person name="Nabholz B."/>
            <person name="Itoh Y."/>
            <person name="Whitney O."/>
            <person name="Pfenning A.R."/>
            <person name="Howard J."/>
            <person name="Volker M."/>
            <person name="Skinner B.M."/>
            <person name="Griffin D.K."/>
            <person name="Ye L."/>
            <person name="McLaren W.M."/>
            <person name="Flicek P."/>
            <person name="Quesada V."/>
            <person name="Velasco G."/>
            <person name="Lopez-Otin C."/>
            <person name="Puente X.S."/>
            <person name="Olender T."/>
            <person name="Lancet D."/>
            <person name="Smit A.F."/>
            <person name="Hubley R."/>
            <person name="Konkel M.K."/>
            <person name="Walker J.A."/>
            <person name="Batzer M.A."/>
            <person name="Gu W."/>
            <person name="Pollock D.D."/>
            <person name="Chen L."/>
            <person name="Cheng Z."/>
            <person name="Eichler E.E."/>
            <person name="Stapley J."/>
            <person name="Slate J."/>
            <person name="Ekblom R."/>
            <person name="Birkhead T."/>
            <person name="Burke T."/>
            <person name="Burt D."/>
            <person name="Scharff C."/>
            <person name="Adam I."/>
            <person name="Richard H."/>
            <person name="Sultan M."/>
            <person name="Soldatov A."/>
            <person name="Lehrach H."/>
            <person name="Edwards S.V."/>
            <person name="Yang S.P."/>
            <person name="Li X."/>
            <person name="Graves T."/>
            <person name="Fulton L."/>
            <person name="Nelson J."/>
            <person name="Chinwalla A."/>
            <person name="Hou S."/>
            <person name="Mardis E.R."/>
            <person name="Wilson R.K."/>
        </authorList>
    </citation>
    <scope>NUCLEOTIDE SEQUENCE [LARGE SCALE GENOMIC DNA]</scope>
</reference>
<evidence type="ECO:0000313" key="10">
    <source>
        <dbReference type="Proteomes" id="UP000007754"/>
    </source>
</evidence>
<name>A0A674GJ07_TAEGU</name>
<reference evidence="9" key="2">
    <citation type="submission" date="2025-08" db="UniProtKB">
        <authorList>
            <consortium name="Ensembl"/>
        </authorList>
    </citation>
    <scope>IDENTIFICATION</scope>
</reference>
<evidence type="ECO:0000256" key="7">
    <source>
        <dbReference type="SAM" id="MobiDB-lite"/>
    </source>
</evidence>
<dbReference type="GO" id="GO:0004674">
    <property type="term" value="F:protein serine/threonine kinase activity"/>
    <property type="evidence" value="ECO:0007669"/>
    <property type="project" value="UniProtKB-KW"/>
</dbReference>
<dbReference type="EC" id="2.7.11.1" evidence="1"/>
<dbReference type="Gene3D" id="1.10.510.10">
    <property type="entry name" value="Transferase(Phosphotransferase) domain 1"/>
    <property type="match status" value="1"/>
</dbReference>
<dbReference type="FunFam" id="3.30.200.20:FF:000042">
    <property type="entry name" value="Aurora kinase A"/>
    <property type="match status" value="1"/>
</dbReference>
<feature type="compositionally biased region" description="Gly residues" evidence="7">
    <location>
        <begin position="1"/>
        <end position="21"/>
    </location>
</feature>
<evidence type="ECO:0000256" key="1">
    <source>
        <dbReference type="ARBA" id="ARBA00012513"/>
    </source>
</evidence>
<protein>
    <recommendedName>
        <fullName evidence="1">non-specific serine/threonine protein kinase</fullName>
        <ecNumber evidence="1">2.7.11.1</ecNumber>
    </recommendedName>
</protein>
<keyword evidence="10" id="KW-1185">Reference proteome</keyword>
<dbReference type="PROSITE" id="PS00108">
    <property type="entry name" value="PROTEIN_KINASE_ST"/>
    <property type="match status" value="1"/>
</dbReference>
<dbReference type="PANTHER" id="PTHR24345">
    <property type="entry name" value="SERINE/THREONINE-PROTEIN KINASE PLK"/>
    <property type="match status" value="1"/>
</dbReference>
<evidence type="ECO:0000256" key="2">
    <source>
        <dbReference type="ARBA" id="ARBA00022527"/>
    </source>
</evidence>
<dbReference type="PANTHER" id="PTHR24345:SF43">
    <property type="entry name" value="INACTIVE SERINE_THREONINE-PROTEIN KINASE PLK5"/>
    <property type="match status" value="1"/>
</dbReference>
<feature type="region of interest" description="Disordered" evidence="7">
    <location>
        <begin position="1"/>
        <end position="49"/>
    </location>
</feature>
<dbReference type="InterPro" id="IPR008271">
    <property type="entry name" value="Ser/Thr_kinase_AS"/>
</dbReference>
<accession>A0A674GJ07</accession>
<dbReference type="GO" id="GO:0000922">
    <property type="term" value="C:spindle pole"/>
    <property type="evidence" value="ECO:0007669"/>
    <property type="project" value="TreeGrafter"/>
</dbReference>
<dbReference type="GO" id="GO:0007052">
    <property type="term" value="P:mitotic spindle organization"/>
    <property type="evidence" value="ECO:0007669"/>
    <property type="project" value="TreeGrafter"/>
</dbReference>